<dbReference type="Gene3D" id="1.25.40.10">
    <property type="entry name" value="Tetratricopeptide repeat domain"/>
    <property type="match status" value="2"/>
</dbReference>
<proteinExistence type="predicted"/>
<dbReference type="CDD" id="cd07216">
    <property type="entry name" value="Pat17_PNPLA8_PNPLA9_like3"/>
    <property type="match status" value="1"/>
</dbReference>
<name>A0A8H4RQ06_9HELO</name>
<dbReference type="Gene3D" id="3.40.1090.10">
    <property type="entry name" value="Cytosolic phospholipase A2 catalytic domain"/>
    <property type="match status" value="1"/>
</dbReference>
<comment type="caution">
    <text evidence="4">The sequence shown here is derived from an EMBL/GenBank/DDBJ whole genome shotgun (WGS) entry which is preliminary data.</text>
</comment>
<dbReference type="SUPFAM" id="SSF52151">
    <property type="entry name" value="FabD/lysophospholipase-like"/>
    <property type="match status" value="1"/>
</dbReference>
<dbReference type="PRINTS" id="PR00381">
    <property type="entry name" value="KINESINLIGHT"/>
</dbReference>
<dbReference type="OrthoDB" id="1658288at2759"/>
<dbReference type="GO" id="GO:0016787">
    <property type="term" value="F:hydrolase activity"/>
    <property type="evidence" value="ECO:0007669"/>
    <property type="project" value="UniProtKB-UniRule"/>
</dbReference>
<dbReference type="SUPFAM" id="SSF48452">
    <property type="entry name" value="TPR-like"/>
    <property type="match status" value="2"/>
</dbReference>
<sequence length="1038" mass="117651">MEQTLAPQHGKGPDHLDQPDLCLLSLDGGGVRGLSTLQILKGLMTRLNNERKADNLLPVKPCEVFDIIGGTSTGGLIAIMLGRLEMDVDECISAYVELMKAVFESKSRSLPFNIRGRTKPRFDSTKLEIAIKQVITSRGVSENALFNDGTDRNCNVFVCTIAKETTDITRLRSYSLLSELDIPATICEAALATSAATGFFDPVCIGERKFVDGALGANNPVCEVEGEASDIWCPETADLKPRVKCFISIGTGDPGKKAIEDNIIKFLSRTLVAITTETGKTAEQFVARWRQHYDESRYFRFNVQQGLQTVRLAEYREQGTIEAATAAYLRHQEQKFRVRDCVANLRQKQKPMADADFNSQISEYKSRGHLQLQTPSHVACWFVPFARNTRFAGRHLELSKLENALFAEGQSRKVAVIGLGGVGKTQIAIEFAYRTQEKHPECAVFWVPAIDLETFQQAYREIGRQLQIPGIDDKQANIKELLKRHLSQESVGEWLLIFDNADDIEMWISSADNPDDSRCLINYLPTSNKGSVLFTTRNRKAAIKLARQSVVEVAEMDEDTGIEVLSNSLIDQEILNDRQAMLELLNQLTFLPLAIVQASAYINENCIALSEYLSFLNDTEENVIELLSEDFEEEWRYRDSKNPVAATWLVSFDQIRHRDPLAIEYLSFMSCLEPKNIPPFLLPPAQSKKKGIDAIGTLSAYSFITKRPGNQSLDLHRLVHLATRNWLQQKQLLLEWTGRAIARMAEVFPNSNHKNRTLWRTLLPHAHCILESNVLSESVEWRLPLLEKFSGCLYSDGRHDEAERTVSQVLEIREKVLGQEHPDTLASMNNLALMFSNQGRWKEAEELGIQVLEMTKRVLGREHPDTLMSMNNLALTFWKQGRWKEAEELGIQVLEIRKRVLGQEHPDTLISMNNLAITFSKQGRWKEAEELQVQVLEISKRVSGQEHLDTLRSMNNLASTFWKQGRWEEAEELQVQVLEIRKRVLGQEHPDTLTSMNNLAYTLNSQGHSNKAIDLMAECARLREKKLRTKSSRYEGFV</sequence>
<dbReference type="SMART" id="SM00028">
    <property type="entry name" value="TPR"/>
    <property type="match status" value="4"/>
</dbReference>
<evidence type="ECO:0000313" key="4">
    <source>
        <dbReference type="EMBL" id="KAF4633228.1"/>
    </source>
</evidence>
<dbReference type="InterPro" id="IPR011990">
    <property type="entry name" value="TPR-like_helical_dom_sf"/>
</dbReference>
<dbReference type="InterPro" id="IPR053137">
    <property type="entry name" value="NLR-like"/>
</dbReference>
<feature type="active site" description="Proton acceptor" evidence="2">
    <location>
        <position position="212"/>
    </location>
</feature>
<dbReference type="PROSITE" id="PS51635">
    <property type="entry name" value="PNPLA"/>
    <property type="match status" value="1"/>
</dbReference>
<dbReference type="AlphaFoldDB" id="A0A8H4RQ06"/>
<dbReference type="Pfam" id="PF01734">
    <property type="entry name" value="Patatin"/>
    <property type="match status" value="1"/>
</dbReference>
<evidence type="ECO:0000313" key="5">
    <source>
        <dbReference type="Proteomes" id="UP000566819"/>
    </source>
</evidence>
<evidence type="ECO:0000259" key="3">
    <source>
        <dbReference type="PROSITE" id="PS51635"/>
    </source>
</evidence>
<dbReference type="Gene3D" id="3.40.50.300">
    <property type="entry name" value="P-loop containing nucleotide triphosphate hydrolases"/>
    <property type="match status" value="1"/>
</dbReference>
<feature type="short sequence motif" description="GXSXG" evidence="2">
    <location>
        <begin position="70"/>
        <end position="74"/>
    </location>
</feature>
<dbReference type="Pfam" id="PF13424">
    <property type="entry name" value="TPR_12"/>
    <property type="match status" value="2"/>
</dbReference>
<dbReference type="InterPro" id="IPR027417">
    <property type="entry name" value="P-loop_NTPase"/>
</dbReference>
<dbReference type="NCBIfam" id="NF040586">
    <property type="entry name" value="FxSxx_TPR"/>
    <property type="match status" value="1"/>
</dbReference>
<protein>
    <recommendedName>
        <fullName evidence="3">PNPLA domain-containing protein</fullName>
    </recommendedName>
</protein>
<feature type="short sequence motif" description="GXGXXG" evidence="2">
    <location>
        <begin position="28"/>
        <end position="33"/>
    </location>
</feature>
<evidence type="ECO:0000256" key="1">
    <source>
        <dbReference type="ARBA" id="ARBA00023098"/>
    </source>
</evidence>
<dbReference type="GO" id="GO:0046486">
    <property type="term" value="P:glycerolipid metabolic process"/>
    <property type="evidence" value="ECO:0007669"/>
    <property type="project" value="UniProtKB-ARBA"/>
</dbReference>
<dbReference type="Pfam" id="PF13374">
    <property type="entry name" value="TPR_10"/>
    <property type="match status" value="2"/>
</dbReference>
<dbReference type="InterPro" id="IPR016035">
    <property type="entry name" value="Acyl_Trfase/lysoPLipase"/>
</dbReference>
<organism evidence="4 5">
    <name type="scientific">Cudoniella acicularis</name>
    <dbReference type="NCBI Taxonomy" id="354080"/>
    <lineage>
        <taxon>Eukaryota</taxon>
        <taxon>Fungi</taxon>
        <taxon>Dikarya</taxon>
        <taxon>Ascomycota</taxon>
        <taxon>Pezizomycotina</taxon>
        <taxon>Leotiomycetes</taxon>
        <taxon>Helotiales</taxon>
        <taxon>Tricladiaceae</taxon>
        <taxon>Cudoniella</taxon>
    </lineage>
</organism>
<dbReference type="InterPro" id="IPR002641">
    <property type="entry name" value="PNPLA_dom"/>
</dbReference>
<evidence type="ECO:0000256" key="2">
    <source>
        <dbReference type="PROSITE-ProRule" id="PRU01161"/>
    </source>
</evidence>
<dbReference type="GO" id="GO:0043531">
    <property type="term" value="F:ADP binding"/>
    <property type="evidence" value="ECO:0007669"/>
    <property type="project" value="InterPro"/>
</dbReference>
<gene>
    <name evidence="4" type="ORF">G7Y89_g4890</name>
</gene>
<dbReference type="SUPFAM" id="SSF52540">
    <property type="entry name" value="P-loop containing nucleoside triphosphate hydrolases"/>
    <property type="match status" value="1"/>
</dbReference>
<dbReference type="EMBL" id="JAAMPI010000277">
    <property type="protein sequence ID" value="KAF4633228.1"/>
    <property type="molecule type" value="Genomic_DNA"/>
</dbReference>
<keyword evidence="2" id="KW-0442">Lipid degradation</keyword>
<dbReference type="InterPro" id="IPR002182">
    <property type="entry name" value="NB-ARC"/>
</dbReference>
<reference evidence="4 5" key="1">
    <citation type="submission" date="2020-03" db="EMBL/GenBank/DDBJ databases">
        <title>Draft Genome Sequence of Cudoniella acicularis.</title>
        <authorList>
            <person name="Buettner E."/>
            <person name="Kellner H."/>
        </authorList>
    </citation>
    <scope>NUCLEOTIDE SEQUENCE [LARGE SCALE GENOMIC DNA]</scope>
    <source>
        <strain evidence="4 5">DSM 108380</strain>
    </source>
</reference>
<keyword evidence="1 2" id="KW-0443">Lipid metabolism</keyword>
<feature type="domain" description="PNPLA" evidence="3">
    <location>
        <begin position="24"/>
        <end position="225"/>
    </location>
</feature>
<keyword evidence="5" id="KW-1185">Reference proteome</keyword>
<dbReference type="Pfam" id="PF00931">
    <property type="entry name" value="NB-ARC"/>
    <property type="match status" value="1"/>
</dbReference>
<keyword evidence="2" id="KW-0378">Hydrolase</keyword>
<dbReference type="Proteomes" id="UP000566819">
    <property type="component" value="Unassembled WGS sequence"/>
</dbReference>
<feature type="short sequence motif" description="DGA/G" evidence="2">
    <location>
        <begin position="212"/>
        <end position="214"/>
    </location>
</feature>
<dbReference type="InterPro" id="IPR019734">
    <property type="entry name" value="TPR_rpt"/>
</dbReference>
<dbReference type="PANTHER" id="PTHR46082">
    <property type="entry name" value="ATP/GTP-BINDING PROTEIN-RELATED"/>
    <property type="match status" value="1"/>
</dbReference>
<accession>A0A8H4RQ06</accession>
<dbReference type="PANTHER" id="PTHR46082:SF6">
    <property type="entry name" value="AAA+ ATPASE DOMAIN-CONTAINING PROTEIN-RELATED"/>
    <property type="match status" value="1"/>
</dbReference>
<dbReference type="GO" id="GO:0016042">
    <property type="term" value="P:lipid catabolic process"/>
    <property type="evidence" value="ECO:0007669"/>
    <property type="project" value="UniProtKB-UniRule"/>
</dbReference>
<feature type="active site" description="Nucleophile" evidence="2">
    <location>
        <position position="72"/>
    </location>
</feature>